<evidence type="ECO:0000313" key="1">
    <source>
        <dbReference type="EMBL" id="KAG7057629.1"/>
    </source>
</evidence>
<name>A0A9P7RHH5_9PEZI</name>
<keyword evidence="2" id="KW-1185">Reference proteome</keyword>
<accession>A0A9P7RHH5</accession>
<proteinExistence type="predicted"/>
<dbReference type="EMBL" id="JAESDN010000001">
    <property type="protein sequence ID" value="KAG7057629.1"/>
    <property type="molecule type" value="Genomic_DNA"/>
</dbReference>
<protein>
    <submittedName>
        <fullName evidence="1">Uncharacterized protein</fullName>
    </submittedName>
</protein>
<organism evidence="1 2">
    <name type="scientific">Colletotrichum scovillei</name>
    <dbReference type="NCBI Taxonomy" id="1209932"/>
    <lineage>
        <taxon>Eukaryota</taxon>
        <taxon>Fungi</taxon>
        <taxon>Dikarya</taxon>
        <taxon>Ascomycota</taxon>
        <taxon>Pezizomycotina</taxon>
        <taxon>Sordariomycetes</taxon>
        <taxon>Hypocreomycetidae</taxon>
        <taxon>Glomerellales</taxon>
        <taxon>Glomerellaceae</taxon>
        <taxon>Colletotrichum</taxon>
        <taxon>Colletotrichum acutatum species complex</taxon>
    </lineage>
</organism>
<dbReference type="Proteomes" id="UP000699042">
    <property type="component" value="Unassembled WGS sequence"/>
</dbReference>
<dbReference type="AlphaFoldDB" id="A0A9P7RHH5"/>
<sequence>MTACWVGWRKLNVTSRLVLSDRGTCLCANFEVALEQERRKKLRSWKLGVLGLRIGDEACERCVGWVARRHKR</sequence>
<evidence type="ECO:0000313" key="2">
    <source>
        <dbReference type="Proteomes" id="UP000699042"/>
    </source>
</evidence>
<reference evidence="1" key="1">
    <citation type="submission" date="2021-05" db="EMBL/GenBank/DDBJ databases">
        <title>Comparative genomics of three Colletotrichum scovillei strains and genetic complementation revealed genes involved fungal growth and virulence on chili pepper.</title>
        <authorList>
            <person name="Hsieh D.-K."/>
            <person name="Chuang S.-C."/>
            <person name="Chen C.-Y."/>
            <person name="Chao Y.-T."/>
            <person name="Lu M.-Y.J."/>
            <person name="Lee M.-H."/>
            <person name="Shih M.-C."/>
        </authorList>
    </citation>
    <scope>NUCLEOTIDE SEQUENCE</scope>
    <source>
        <strain evidence="1">Coll-153</strain>
    </source>
</reference>
<comment type="caution">
    <text evidence="1">The sequence shown here is derived from an EMBL/GenBank/DDBJ whole genome shotgun (WGS) entry which is preliminary data.</text>
</comment>
<gene>
    <name evidence="1" type="ORF">JMJ77_005012</name>
</gene>